<dbReference type="Proteomes" id="UP000046392">
    <property type="component" value="Unplaced"/>
</dbReference>
<dbReference type="WBParaSite" id="SPAL_0001545700.1">
    <property type="protein sequence ID" value="SPAL_0001545700.1"/>
    <property type="gene ID" value="SPAL_0001545700"/>
</dbReference>
<name>A0A0N5CC49_STREA</name>
<evidence type="ECO:0000313" key="2">
    <source>
        <dbReference type="WBParaSite" id="SPAL_0001545700.1"/>
    </source>
</evidence>
<keyword evidence="1" id="KW-1185">Reference proteome</keyword>
<sequence length="104" mass="12002">MYVKVEFENRFIDPGTVDSGCQKSAISLSCANKLSFNSEKAKSERTCIANEVSWSLFLKDPRHLRWIESAHVKSYGECVDKSLMLMKTVYEIVNQHRLRVRMKG</sequence>
<organism evidence="1 2">
    <name type="scientific">Strongyloides papillosus</name>
    <name type="common">Intestinal threadworm</name>
    <dbReference type="NCBI Taxonomy" id="174720"/>
    <lineage>
        <taxon>Eukaryota</taxon>
        <taxon>Metazoa</taxon>
        <taxon>Ecdysozoa</taxon>
        <taxon>Nematoda</taxon>
        <taxon>Chromadorea</taxon>
        <taxon>Rhabditida</taxon>
        <taxon>Tylenchina</taxon>
        <taxon>Panagrolaimomorpha</taxon>
        <taxon>Strongyloidoidea</taxon>
        <taxon>Strongyloididae</taxon>
        <taxon>Strongyloides</taxon>
    </lineage>
</organism>
<reference evidence="2" key="1">
    <citation type="submission" date="2017-02" db="UniProtKB">
        <authorList>
            <consortium name="WormBaseParasite"/>
        </authorList>
    </citation>
    <scope>IDENTIFICATION</scope>
</reference>
<proteinExistence type="predicted"/>
<protein>
    <submittedName>
        <fullName evidence="2">Uncharacterized protein</fullName>
    </submittedName>
</protein>
<accession>A0A0N5CC49</accession>
<evidence type="ECO:0000313" key="1">
    <source>
        <dbReference type="Proteomes" id="UP000046392"/>
    </source>
</evidence>
<dbReference type="AlphaFoldDB" id="A0A0N5CC49"/>